<comment type="caution">
    <text evidence="3">The sequence shown here is derived from an EMBL/GenBank/DDBJ whole genome shotgun (WGS) entry which is preliminary data.</text>
</comment>
<dbReference type="Gene3D" id="3.40.50.1110">
    <property type="entry name" value="SGNH hydrolase"/>
    <property type="match status" value="1"/>
</dbReference>
<dbReference type="CDD" id="cd01822">
    <property type="entry name" value="Lysophospholipase_L1_like"/>
    <property type="match status" value="1"/>
</dbReference>
<dbReference type="EMBL" id="JACIHI010000021">
    <property type="protein sequence ID" value="MBB4443099.1"/>
    <property type="molecule type" value="Genomic_DNA"/>
</dbReference>
<dbReference type="InterPro" id="IPR036514">
    <property type="entry name" value="SGNH_hydro_sf"/>
</dbReference>
<dbReference type="GO" id="GO:0004622">
    <property type="term" value="F:phosphatidylcholine lysophospholipase activity"/>
    <property type="evidence" value="ECO:0007669"/>
    <property type="project" value="UniProtKB-EC"/>
</dbReference>
<sequence>MRFKVAALQFTVIAVSLILATAANARTINLVGFGDSLMAGYQLPPGDGFPEKLQAALKAKGLDVTIANAGVSGDTTTGGLARIDWSVPDGTDGVILELGANDALRGIPPEESAKNLDQMIIRLKERGIAVLLAGIIAPPNMGADYAARFNPIYQKLSEKHGLPLYAFFLDGVALEAGLKLEDGMHPNTKGVDVMVEKMEPAVTNFVETISSVKK</sequence>
<feature type="chain" id="PRO_5031180714" evidence="1">
    <location>
        <begin position="26"/>
        <end position="214"/>
    </location>
</feature>
<dbReference type="PANTHER" id="PTHR30383">
    <property type="entry name" value="THIOESTERASE 1/PROTEASE 1/LYSOPHOSPHOLIPASE L1"/>
    <property type="match status" value="1"/>
</dbReference>
<accession>A0A7W6URR6</accession>
<protein>
    <submittedName>
        <fullName evidence="3">Acyl-CoA thioesterase-1</fullName>
        <ecNumber evidence="3">3.1.1.5</ecNumber>
        <ecNumber evidence="3">3.1.2.-</ecNumber>
    </submittedName>
</protein>
<keyword evidence="3" id="KW-0378">Hydrolase</keyword>
<organism evidence="3 4">
    <name type="scientific">Rhizobium esperanzae</name>
    <dbReference type="NCBI Taxonomy" id="1967781"/>
    <lineage>
        <taxon>Bacteria</taxon>
        <taxon>Pseudomonadati</taxon>
        <taxon>Pseudomonadota</taxon>
        <taxon>Alphaproteobacteria</taxon>
        <taxon>Hyphomicrobiales</taxon>
        <taxon>Rhizobiaceae</taxon>
        <taxon>Rhizobium/Agrobacterium group</taxon>
        <taxon>Rhizobium</taxon>
    </lineage>
</organism>
<dbReference type="EC" id="3.1.2.-" evidence="3"/>
<dbReference type="InterPro" id="IPR051532">
    <property type="entry name" value="Ester_Hydrolysis_Enzymes"/>
</dbReference>
<dbReference type="Pfam" id="PF13472">
    <property type="entry name" value="Lipase_GDSL_2"/>
    <property type="match status" value="1"/>
</dbReference>
<proteinExistence type="predicted"/>
<dbReference type="PANTHER" id="PTHR30383:SF24">
    <property type="entry name" value="THIOESTERASE 1_PROTEASE 1_LYSOPHOSPHOLIPASE L1"/>
    <property type="match status" value="1"/>
</dbReference>
<reference evidence="3 4" key="1">
    <citation type="submission" date="2020-08" db="EMBL/GenBank/DDBJ databases">
        <title>Genomic Encyclopedia of Type Strains, Phase IV (KMG-V): Genome sequencing to study the core and pangenomes of soil and plant-associated prokaryotes.</title>
        <authorList>
            <person name="Whitman W."/>
        </authorList>
    </citation>
    <scope>NUCLEOTIDE SEQUENCE [LARGE SCALE GENOMIC DNA]</scope>
    <source>
        <strain evidence="3 4">SEMIA 414</strain>
    </source>
</reference>
<dbReference type="SUPFAM" id="SSF52266">
    <property type="entry name" value="SGNH hydrolase"/>
    <property type="match status" value="1"/>
</dbReference>
<evidence type="ECO:0000313" key="4">
    <source>
        <dbReference type="Proteomes" id="UP000533724"/>
    </source>
</evidence>
<evidence type="ECO:0000259" key="2">
    <source>
        <dbReference type="Pfam" id="PF13472"/>
    </source>
</evidence>
<evidence type="ECO:0000256" key="1">
    <source>
        <dbReference type="SAM" id="SignalP"/>
    </source>
</evidence>
<name>A0A7W6URR6_9HYPH</name>
<dbReference type="EC" id="3.1.1.5" evidence="3"/>
<dbReference type="RefSeq" id="WP_184501731.1">
    <property type="nucleotide sequence ID" value="NZ_JACIHI010000021.1"/>
</dbReference>
<feature type="signal peptide" evidence="1">
    <location>
        <begin position="1"/>
        <end position="25"/>
    </location>
</feature>
<dbReference type="InterPro" id="IPR013830">
    <property type="entry name" value="SGNH_hydro"/>
</dbReference>
<dbReference type="AlphaFoldDB" id="A0A7W6URR6"/>
<gene>
    <name evidence="3" type="ORF">GGE15_006399</name>
</gene>
<keyword evidence="1" id="KW-0732">Signal</keyword>
<feature type="domain" description="SGNH hydrolase-type esterase" evidence="2">
    <location>
        <begin position="33"/>
        <end position="191"/>
    </location>
</feature>
<evidence type="ECO:0000313" key="3">
    <source>
        <dbReference type="EMBL" id="MBB4443099.1"/>
    </source>
</evidence>
<dbReference type="Proteomes" id="UP000533724">
    <property type="component" value="Unassembled WGS sequence"/>
</dbReference>